<feature type="compositionally biased region" description="Basic and acidic residues" evidence="1">
    <location>
        <begin position="190"/>
        <end position="201"/>
    </location>
</feature>
<evidence type="ECO:0000313" key="2">
    <source>
        <dbReference type="EMBL" id="KAF2901687.1"/>
    </source>
</evidence>
<feature type="compositionally biased region" description="Acidic residues" evidence="1">
    <location>
        <begin position="179"/>
        <end position="189"/>
    </location>
</feature>
<evidence type="ECO:0000256" key="1">
    <source>
        <dbReference type="SAM" id="MobiDB-lite"/>
    </source>
</evidence>
<feature type="region of interest" description="Disordered" evidence="1">
    <location>
        <begin position="173"/>
        <end position="201"/>
    </location>
</feature>
<organism evidence="2 3">
    <name type="scientific">Ignelater luminosus</name>
    <name type="common">Cucubano</name>
    <name type="synonym">Pyrophorus luminosus</name>
    <dbReference type="NCBI Taxonomy" id="2038154"/>
    <lineage>
        <taxon>Eukaryota</taxon>
        <taxon>Metazoa</taxon>
        <taxon>Ecdysozoa</taxon>
        <taxon>Arthropoda</taxon>
        <taxon>Hexapoda</taxon>
        <taxon>Insecta</taxon>
        <taxon>Pterygota</taxon>
        <taxon>Neoptera</taxon>
        <taxon>Endopterygota</taxon>
        <taxon>Coleoptera</taxon>
        <taxon>Polyphaga</taxon>
        <taxon>Elateriformia</taxon>
        <taxon>Elateroidea</taxon>
        <taxon>Elateridae</taxon>
        <taxon>Agrypninae</taxon>
        <taxon>Pyrophorini</taxon>
        <taxon>Ignelater</taxon>
    </lineage>
</organism>
<proteinExistence type="predicted"/>
<comment type="caution">
    <text evidence="2">The sequence shown here is derived from an EMBL/GenBank/DDBJ whole genome shotgun (WGS) entry which is preliminary data.</text>
</comment>
<name>A0A8K0DEP1_IGNLU</name>
<gene>
    <name evidence="2" type="ORF">ILUMI_04500</name>
</gene>
<evidence type="ECO:0000313" key="3">
    <source>
        <dbReference type="Proteomes" id="UP000801492"/>
    </source>
</evidence>
<protein>
    <submittedName>
        <fullName evidence="2">Uncharacterized protein</fullName>
    </submittedName>
</protein>
<reference evidence="2" key="1">
    <citation type="submission" date="2019-08" db="EMBL/GenBank/DDBJ databases">
        <title>The genome of the North American firefly Photinus pyralis.</title>
        <authorList>
            <consortium name="Photinus pyralis genome working group"/>
            <person name="Fallon T.R."/>
            <person name="Sander Lower S.E."/>
            <person name="Weng J.-K."/>
        </authorList>
    </citation>
    <scope>NUCLEOTIDE SEQUENCE</scope>
    <source>
        <strain evidence="2">TRF0915ILg1</strain>
        <tissue evidence="2">Whole body</tissue>
    </source>
</reference>
<sequence>MNKPKVIAEKVITEKALRFGLSPIPVKVWHVRGPENKNTVVDKKKLIQDRFKKEIRFWLMFPHSKQVTQMMEIRFFRNAEKSAKITGVSVDLIKHFCTVLKTLNCGYPINTDAFEQYANNTENLYLKDYSCLLVSSDTFITSIRHISKRIKRALTRDVASSLTIPSLENIDHNDFTDSKDDEELPDSDTSENHSDIVDIKL</sequence>
<dbReference type="EMBL" id="VTPC01001511">
    <property type="protein sequence ID" value="KAF2901687.1"/>
    <property type="molecule type" value="Genomic_DNA"/>
</dbReference>
<dbReference type="Proteomes" id="UP000801492">
    <property type="component" value="Unassembled WGS sequence"/>
</dbReference>
<keyword evidence="3" id="KW-1185">Reference proteome</keyword>
<accession>A0A8K0DEP1</accession>
<dbReference type="AlphaFoldDB" id="A0A8K0DEP1"/>